<dbReference type="AlphaFoldDB" id="J9G5H7"/>
<sequence>MKKRRIICAKAWRYIDQMLFVQSAKVSASEKKCFQFMSVTEKLVIPMATWKRLA</sequence>
<accession>J9G5H7</accession>
<dbReference type="EMBL" id="AMCI01006180">
    <property type="protein sequence ID" value="EJW94774.1"/>
    <property type="molecule type" value="Genomic_DNA"/>
</dbReference>
<protein>
    <submittedName>
        <fullName evidence="1">Uncharacterized protein</fullName>
    </submittedName>
</protein>
<name>J9G5H7_9ZZZZ</name>
<evidence type="ECO:0000313" key="1">
    <source>
        <dbReference type="EMBL" id="EJW94774.1"/>
    </source>
</evidence>
<comment type="caution">
    <text evidence="1">The sequence shown here is derived from an EMBL/GenBank/DDBJ whole genome shotgun (WGS) entry which is preliminary data.</text>
</comment>
<proteinExistence type="predicted"/>
<organism evidence="1">
    <name type="scientific">gut metagenome</name>
    <dbReference type="NCBI Taxonomy" id="749906"/>
    <lineage>
        <taxon>unclassified sequences</taxon>
        <taxon>metagenomes</taxon>
        <taxon>organismal metagenomes</taxon>
    </lineage>
</organism>
<reference evidence="1" key="1">
    <citation type="journal article" date="2012" name="PLoS ONE">
        <title>Gene sets for utilization of primary and secondary nutrition supplies in the distal gut of endangered iberian lynx.</title>
        <authorList>
            <person name="Alcaide M."/>
            <person name="Messina E."/>
            <person name="Richter M."/>
            <person name="Bargiela R."/>
            <person name="Peplies J."/>
            <person name="Huws S.A."/>
            <person name="Newbold C.J."/>
            <person name="Golyshin P.N."/>
            <person name="Simon M.A."/>
            <person name="Lopez G."/>
            <person name="Yakimov M.M."/>
            <person name="Ferrer M."/>
        </authorList>
    </citation>
    <scope>NUCLEOTIDE SEQUENCE</scope>
</reference>
<gene>
    <name evidence="1" type="ORF">EVA_17119</name>
</gene>